<organism evidence="11 12">
    <name type="scientific">Thermohalobaculum xanthum</name>
    <dbReference type="NCBI Taxonomy" id="2753746"/>
    <lineage>
        <taxon>Bacteria</taxon>
        <taxon>Pseudomonadati</taxon>
        <taxon>Pseudomonadota</taxon>
        <taxon>Alphaproteobacteria</taxon>
        <taxon>Rhodobacterales</taxon>
        <taxon>Paracoccaceae</taxon>
        <taxon>Thermohalobaculum</taxon>
    </lineage>
</organism>
<dbReference type="CDD" id="cd01174">
    <property type="entry name" value="ribokinase"/>
    <property type="match status" value="1"/>
</dbReference>
<protein>
    <recommendedName>
        <fullName evidence="9">Ribokinase</fullName>
        <shortName evidence="9">RK</shortName>
        <ecNumber evidence="9">2.7.1.15</ecNumber>
    </recommendedName>
</protein>
<feature type="binding site" evidence="9">
    <location>
        <begin position="202"/>
        <end position="207"/>
    </location>
    <ligand>
        <name>ATP</name>
        <dbReference type="ChEBI" id="CHEBI:30616"/>
    </ligand>
</feature>
<comment type="similarity">
    <text evidence="9">Belongs to the carbohydrate kinase PfkB family. Ribokinase subfamily.</text>
</comment>
<gene>
    <name evidence="9" type="primary">rbsK</name>
    <name evidence="11" type="ORF">H0I76_13795</name>
</gene>
<evidence type="ECO:0000256" key="7">
    <source>
        <dbReference type="ARBA" id="ARBA00022958"/>
    </source>
</evidence>
<feature type="binding site" evidence="9">
    <location>
        <position position="267"/>
    </location>
    <ligand>
        <name>K(+)</name>
        <dbReference type="ChEBI" id="CHEBI:29103"/>
    </ligand>
</feature>
<evidence type="ECO:0000256" key="4">
    <source>
        <dbReference type="ARBA" id="ARBA00022777"/>
    </source>
</evidence>
<dbReference type="RefSeq" id="WP_200610844.1">
    <property type="nucleotide sequence ID" value="NZ_JAEHHL010000008.1"/>
</dbReference>
<keyword evidence="8 9" id="KW-0119">Carbohydrate metabolism</keyword>
<feature type="binding site" evidence="9">
    <location>
        <position position="230"/>
    </location>
    <ligand>
        <name>K(+)</name>
        <dbReference type="ChEBI" id="CHEBI:29103"/>
    </ligand>
</feature>
<evidence type="ECO:0000256" key="2">
    <source>
        <dbReference type="ARBA" id="ARBA00022723"/>
    </source>
</evidence>
<sequence>MTIVNLGSINIDHVHRVPRFPAPGETLADLAYSAGLGGKGLNQSLAAAAAGARVIHAGAVGADGVWAVERLAAAGIDTSGIATVSEATGHAVILVDPEGENQIVIHGGANRTVPAAAVEAAIAGAHHGDWFLAQNETNGTVEAAAAAKAAGLRVAYSAAPFDATACAEILPHADLLMVNEGEAISLAAHLGRAPQGVAILVTLGARGARHIGPDGRTETPAIPVTPVDTTGAGDCFCGYFLAGLDAGLPVSRALRRAAAAAAICVTRPGAADAIPTGSEVDAFLATRDPEVS</sequence>
<comment type="subunit">
    <text evidence="9">Homodimer.</text>
</comment>
<reference evidence="11" key="1">
    <citation type="submission" date="2020-12" db="EMBL/GenBank/DDBJ databases">
        <title>Bacterial taxonomy.</title>
        <authorList>
            <person name="Pan X."/>
        </authorList>
    </citation>
    <scope>NUCLEOTIDE SEQUENCE</scope>
    <source>
        <strain evidence="11">M0105</strain>
    </source>
</reference>
<evidence type="ECO:0000313" key="12">
    <source>
        <dbReference type="Proteomes" id="UP000655420"/>
    </source>
</evidence>
<evidence type="ECO:0000256" key="3">
    <source>
        <dbReference type="ARBA" id="ARBA00022741"/>
    </source>
</evidence>
<keyword evidence="12" id="KW-1185">Reference proteome</keyword>
<dbReference type="InterPro" id="IPR011877">
    <property type="entry name" value="Ribokinase"/>
</dbReference>
<evidence type="ECO:0000256" key="8">
    <source>
        <dbReference type="ARBA" id="ARBA00023277"/>
    </source>
</evidence>
<evidence type="ECO:0000313" key="11">
    <source>
        <dbReference type="EMBL" id="MBK0400267.1"/>
    </source>
</evidence>
<dbReference type="SUPFAM" id="SSF53613">
    <property type="entry name" value="Ribokinase-like"/>
    <property type="match status" value="1"/>
</dbReference>
<keyword evidence="2 9" id="KW-0479">Metal-binding</keyword>
<dbReference type="Gene3D" id="3.40.1190.20">
    <property type="match status" value="1"/>
</dbReference>
<dbReference type="InterPro" id="IPR029056">
    <property type="entry name" value="Ribokinase-like"/>
</dbReference>
<dbReference type="PRINTS" id="PR00990">
    <property type="entry name" value="RIBOKINASE"/>
</dbReference>
<keyword evidence="6 9" id="KW-0460">Magnesium</keyword>
<feature type="binding site" evidence="9">
    <location>
        <begin position="10"/>
        <end position="12"/>
    </location>
    <ligand>
        <name>substrate</name>
    </ligand>
</feature>
<feature type="binding site" evidence="9">
    <location>
        <position position="136"/>
    </location>
    <ligand>
        <name>substrate</name>
    </ligand>
</feature>
<comment type="caution">
    <text evidence="9">Lacks conserved residue(s) required for the propagation of feature annotation.</text>
</comment>
<keyword evidence="5 9" id="KW-0067">ATP-binding</keyword>
<dbReference type="GO" id="GO:0005524">
    <property type="term" value="F:ATP binding"/>
    <property type="evidence" value="ECO:0007669"/>
    <property type="project" value="UniProtKB-UniRule"/>
</dbReference>
<dbReference type="EC" id="2.7.1.15" evidence="9"/>
<comment type="function">
    <text evidence="9">Catalyzes the phosphorylation of ribose at O-5 in a reaction requiring ATP and magnesium. The resulting D-ribose-5-phosphate can then be used either for sythesis of nucleotides, histidine, and tryptophan, or as a component of the pentose phosphate pathway.</text>
</comment>
<dbReference type="Pfam" id="PF00294">
    <property type="entry name" value="PfkB"/>
    <property type="match status" value="1"/>
</dbReference>
<comment type="pathway">
    <text evidence="9">Carbohydrate metabolism; D-ribose degradation; D-ribose 5-phosphate from beta-D-ribopyranose: step 2/2.</text>
</comment>
<feature type="binding site" evidence="9">
    <location>
        <position position="228"/>
    </location>
    <ligand>
        <name>K(+)</name>
        <dbReference type="ChEBI" id="CHEBI:29103"/>
    </ligand>
</feature>
<accession>A0A8J7M9T0</accession>
<dbReference type="PANTHER" id="PTHR10584:SF166">
    <property type="entry name" value="RIBOKINASE"/>
    <property type="match status" value="1"/>
</dbReference>
<evidence type="ECO:0000259" key="10">
    <source>
        <dbReference type="Pfam" id="PF00294"/>
    </source>
</evidence>
<proteinExistence type="inferred from homology"/>
<keyword evidence="9" id="KW-0963">Cytoplasm</keyword>
<dbReference type="Proteomes" id="UP000655420">
    <property type="component" value="Unassembled WGS sequence"/>
</dbReference>
<feature type="binding site" evidence="9">
    <location>
        <position position="269"/>
    </location>
    <ligand>
        <name>K(+)</name>
        <dbReference type="ChEBI" id="CHEBI:29103"/>
    </ligand>
</feature>
<dbReference type="GO" id="GO:0004747">
    <property type="term" value="F:ribokinase activity"/>
    <property type="evidence" value="ECO:0007669"/>
    <property type="project" value="UniProtKB-UniRule"/>
</dbReference>
<evidence type="ECO:0000256" key="1">
    <source>
        <dbReference type="ARBA" id="ARBA00022679"/>
    </source>
</evidence>
<dbReference type="InterPro" id="IPR002139">
    <property type="entry name" value="Ribo/fructo_kinase"/>
</dbReference>
<dbReference type="PANTHER" id="PTHR10584">
    <property type="entry name" value="SUGAR KINASE"/>
    <property type="match status" value="1"/>
</dbReference>
<keyword evidence="1 9" id="KW-0808">Transferase</keyword>
<feature type="binding site" evidence="9">
    <location>
        <position position="179"/>
    </location>
    <ligand>
        <name>ATP</name>
        <dbReference type="ChEBI" id="CHEBI:30616"/>
    </ligand>
</feature>
<dbReference type="AlphaFoldDB" id="A0A8J7M9T0"/>
<dbReference type="HAMAP" id="MF_01987">
    <property type="entry name" value="Ribokinase"/>
    <property type="match status" value="1"/>
</dbReference>
<dbReference type="EMBL" id="JAEHHL010000008">
    <property type="protein sequence ID" value="MBK0400267.1"/>
    <property type="molecule type" value="Genomic_DNA"/>
</dbReference>
<comment type="catalytic activity">
    <reaction evidence="9">
        <text>D-ribose + ATP = D-ribose 5-phosphate + ADP + H(+)</text>
        <dbReference type="Rhea" id="RHEA:13697"/>
        <dbReference type="ChEBI" id="CHEBI:15378"/>
        <dbReference type="ChEBI" id="CHEBI:30616"/>
        <dbReference type="ChEBI" id="CHEBI:47013"/>
        <dbReference type="ChEBI" id="CHEBI:78346"/>
        <dbReference type="ChEBI" id="CHEBI:456216"/>
        <dbReference type="EC" id="2.7.1.15"/>
    </reaction>
</comment>
<feature type="active site" description="Proton acceptor" evidence="9">
    <location>
        <position position="234"/>
    </location>
</feature>
<feature type="binding site" evidence="9">
    <location>
        <begin position="38"/>
        <end position="42"/>
    </location>
    <ligand>
        <name>substrate</name>
    </ligand>
</feature>
<feature type="binding site" evidence="9">
    <location>
        <position position="264"/>
    </location>
    <ligand>
        <name>K(+)</name>
        <dbReference type="ChEBI" id="CHEBI:29103"/>
    </ligand>
</feature>
<feature type="binding site" evidence="9">
    <location>
        <begin position="233"/>
        <end position="234"/>
    </location>
    <ligand>
        <name>ATP</name>
        <dbReference type="ChEBI" id="CHEBI:30616"/>
    </ligand>
</feature>
<evidence type="ECO:0000256" key="9">
    <source>
        <dbReference type="HAMAP-Rule" id="MF_01987"/>
    </source>
</evidence>
<keyword evidence="7 9" id="KW-0630">Potassium</keyword>
<dbReference type="GO" id="GO:0019303">
    <property type="term" value="P:D-ribose catabolic process"/>
    <property type="evidence" value="ECO:0007669"/>
    <property type="project" value="UniProtKB-UniRule"/>
</dbReference>
<feature type="domain" description="Carbohydrate kinase PfkB" evidence="10">
    <location>
        <begin position="3"/>
        <end position="276"/>
    </location>
</feature>
<comment type="caution">
    <text evidence="11">The sequence shown here is derived from an EMBL/GenBank/DDBJ whole genome shotgun (WGS) entry which is preliminary data.</text>
</comment>
<dbReference type="GO" id="GO:0005737">
    <property type="term" value="C:cytoplasm"/>
    <property type="evidence" value="ECO:0007669"/>
    <property type="project" value="UniProtKB-SubCell"/>
</dbReference>
<comment type="activity regulation">
    <text evidence="9">Activated by a monovalent cation that binds near, but not in, the active site. The most likely occupant of the site in vivo is potassium. Ion binding induces a conformational change that may alter substrate affinity.</text>
</comment>
<dbReference type="InterPro" id="IPR011611">
    <property type="entry name" value="PfkB_dom"/>
</dbReference>
<keyword evidence="4 9" id="KW-0418">Kinase</keyword>
<evidence type="ECO:0000256" key="5">
    <source>
        <dbReference type="ARBA" id="ARBA00022840"/>
    </source>
</evidence>
<dbReference type="UniPathway" id="UPA00916">
    <property type="reaction ID" value="UER00889"/>
</dbReference>
<name>A0A8J7M9T0_9RHOB</name>
<dbReference type="GO" id="GO:0046872">
    <property type="term" value="F:metal ion binding"/>
    <property type="evidence" value="ECO:0007669"/>
    <property type="project" value="UniProtKB-KW"/>
</dbReference>
<comment type="subcellular location">
    <subcellularLocation>
        <location evidence="9">Cytoplasm</location>
    </subcellularLocation>
</comment>
<comment type="cofactor">
    <cofactor evidence="9">
        <name>Mg(2+)</name>
        <dbReference type="ChEBI" id="CHEBI:18420"/>
    </cofactor>
    <text evidence="9">Requires a divalent cation, most likely magnesium in vivo, as an electrophilic catalyst to aid phosphoryl group transfer. It is the chelate of the metal and the nucleotide that is the actual substrate.</text>
</comment>
<evidence type="ECO:0000256" key="6">
    <source>
        <dbReference type="ARBA" id="ARBA00022842"/>
    </source>
</evidence>
<keyword evidence="3 9" id="KW-0547">Nucleotide-binding</keyword>
<feature type="binding site" evidence="9">
    <location>
        <position position="234"/>
    </location>
    <ligand>
        <name>substrate</name>
    </ligand>
</feature>